<dbReference type="GeneID" id="110787563"/>
<dbReference type="RefSeq" id="XP_056687544.1">
    <property type="nucleotide sequence ID" value="XM_056831566.1"/>
</dbReference>
<evidence type="ECO:0000313" key="1">
    <source>
        <dbReference type="Proteomes" id="UP000813463"/>
    </source>
</evidence>
<proteinExistence type="predicted"/>
<organism evidence="1 2">
    <name type="scientific">Spinacia oleracea</name>
    <name type="common">Spinach</name>
    <dbReference type="NCBI Taxonomy" id="3562"/>
    <lineage>
        <taxon>Eukaryota</taxon>
        <taxon>Viridiplantae</taxon>
        <taxon>Streptophyta</taxon>
        <taxon>Embryophyta</taxon>
        <taxon>Tracheophyta</taxon>
        <taxon>Spermatophyta</taxon>
        <taxon>Magnoliopsida</taxon>
        <taxon>eudicotyledons</taxon>
        <taxon>Gunneridae</taxon>
        <taxon>Pentapetalae</taxon>
        <taxon>Caryophyllales</taxon>
        <taxon>Chenopodiaceae</taxon>
        <taxon>Chenopodioideae</taxon>
        <taxon>Anserineae</taxon>
        <taxon>Spinacia</taxon>
    </lineage>
</organism>
<reference evidence="1" key="1">
    <citation type="journal article" date="2021" name="Nat. Commun.">
        <title>Genomic analyses provide insights into spinach domestication and the genetic basis of agronomic traits.</title>
        <authorList>
            <person name="Cai X."/>
            <person name="Sun X."/>
            <person name="Xu C."/>
            <person name="Sun H."/>
            <person name="Wang X."/>
            <person name="Ge C."/>
            <person name="Zhang Z."/>
            <person name="Wang Q."/>
            <person name="Fei Z."/>
            <person name="Jiao C."/>
            <person name="Wang Q."/>
        </authorList>
    </citation>
    <scope>NUCLEOTIDE SEQUENCE [LARGE SCALE GENOMIC DNA]</scope>
    <source>
        <strain evidence="1">cv. Varoflay</strain>
    </source>
</reference>
<gene>
    <name evidence="2" type="primary">LOC110787563</name>
</gene>
<keyword evidence="1" id="KW-1185">Reference proteome</keyword>
<name>A0ABM3QVZ5_SPIOL</name>
<accession>A0ABM3QVZ5</accession>
<protein>
    <submittedName>
        <fullName evidence="2">Uncharacterized protein</fullName>
    </submittedName>
</protein>
<dbReference type="Proteomes" id="UP000813463">
    <property type="component" value="Chromosome 6"/>
</dbReference>
<evidence type="ECO:0000313" key="2">
    <source>
        <dbReference type="RefSeq" id="XP_056687544.1"/>
    </source>
</evidence>
<sequence>MNSSSSSSTLPLSSLLSPHFLYIQQYNTLNTTYLEQKYRFEQPRTTIGRGKFNGIPTVRRQLSTTEDILGIIFCPHTFRERKEEEEEKNDLMRILKHWEQGIDSMITSFLRATQGIKGMY</sequence>
<reference evidence="2" key="2">
    <citation type="submission" date="2025-08" db="UniProtKB">
        <authorList>
            <consortium name="RefSeq"/>
        </authorList>
    </citation>
    <scope>IDENTIFICATION</scope>
    <source>
        <tissue evidence="2">Leaf</tissue>
    </source>
</reference>